<feature type="transmembrane region" description="Helical" evidence="17">
    <location>
        <begin position="146"/>
        <end position="168"/>
    </location>
</feature>
<dbReference type="AlphaFoldDB" id="A0AAE1Z5H4"/>
<evidence type="ECO:0000256" key="17">
    <source>
        <dbReference type="SAM" id="Phobius"/>
    </source>
</evidence>
<protein>
    <recommendedName>
        <fullName evidence="20">FAR-17a/AIG1-like protein</fullName>
    </recommendedName>
</protein>
<dbReference type="PANTHER" id="PTHR10989">
    <property type="entry name" value="ANDROGEN-INDUCED PROTEIN 1-RELATED"/>
    <property type="match status" value="1"/>
</dbReference>
<evidence type="ECO:0000256" key="12">
    <source>
        <dbReference type="ARBA" id="ARBA00048800"/>
    </source>
</evidence>
<comment type="catalytic activity">
    <reaction evidence="13">
        <text>9-octadecanoyloxy-octadecanoate + H2O = 9-hydroxy-octadecanoate + octadecanoate + H(+)</text>
        <dbReference type="Rhea" id="RHEA:52096"/>
        <dbReference type="ChEBI" id="CHEBI:15377"/>
        <dbReference type="ChEBI" id="CHEBI:15378"/>
        <dbReference type="ChEBI" id="CHEBI:25629"/>
        <dbReference type="ChEBI" id="CHEBI:136286"/>
        <dbReference type="ChEBI" id="CHEBI:136373"/>
    </reaction>
    <physiologicalReaction direction="left-to-right" evidence="13">
        <dbReference type="Rhea" id="RHEA:52097"/>
    </physiologicalReaction>
</comment>
<comment type="catalytic activity">
    <reaction evidence="11">
        <text>12-(9Z-octadecenoyloxy)-octadecanoate + H2O = 12-hydroxyoctadecanoate + (9Z)-octadecenoate + H(+)</text>
        <dbReference type="Rhea" id="RHEA:52060"/>
        <dbReference type="ChEBI" id="CHEBI:15377"/>
        <dbReference type="ChEBI" id="CHEBI:15378"/>
        <dbReference type="ChEBI" id="CHEBI:30823"/>
        <dbReference type="ChEBI" id="CHEBI:84201"/>
        <dbReference type="ChEBI" id="CHEBI:136302"/>
    </reaction>
    <physiologicalReaction direction="left-to-right" evidence="11">
        <dbReference type="Rhea" id="RHEA:52061"/>
    </physiologicalReaction>
</comment>
<proteinExistence type="inferred from homology"/>
<evidence type="ECO:0000256" key="10">
    <source>
        <dbReference type="ARBA" id="ARBA00048680"/>
    </source>
</evidence>
<dbReference type="GO" id="GO:0012505">
    <property type="term" value="C:endomembrane system"/>
    <property type="evidence" value="ECO:0007669"/>
    <property type="project" value="UniProtKB-SubCell"/>
</dbReference>
<evidence type="ECO:0000256" key="13">
    <source>
        <dbReference type="ARBA" id="ARBA00049221"/>
    </source>
</evidence>
<evidence type="ECO:0000256" key="1">
    <source>
        <dbReference type="ARBA" id="ARBA00000923"/>
    </source>
</evidence>
<comment type="subcellular location">
    <subcellularLocation>
        <location evidence="2">Endomembrane system</location>
        <topology evidence="2">Multi-pass membrane protein</topology>
    </subcellularLocation>
</comment>
<feature type="transmembrane region" description="Helical" evidence="17">
    <location>
        <begin position="79"/>
        <end position="99"/>
    </location>
</feature>
<evidence type="ECO:0000256" key="9">
    <source>
        <dbReference type="ARBA" id="ARBA00047863"/>
    </source>
</evidence>
<feature type="transmembrane region" description="Helical" evidence="17">
    <location>
        <begin position="12"/>
        <end position="33"/>
    </location>
</feature>
<evidence type="ECO:0000256" key="3">
    <source>
        <dbReference type="ARBA" id="ARBA00009300"/>
    </source>
</evidence>
<reference evidence="18" key="1">
    <citation type="submission" date="2022-04" db="EMBL/GenBank/DDBJ databases">
        <authorList>
            <person name="Xu L."/>
            <person name="Lv Z."/>
        </authorList>
    </citation>
    <scope>NUCLEOTIDE SEQUENCE</scope>
    <source>
        <strain evidence="18">LV_2022a</strain>
    </source>
</reference>
<feature type="transmembrane region" description="Helical" evidence="17">
    <location>
        <begin position="188"/>
        <end position="209"/>
    </location>
</feature>
<dbReference type="Proteomes" id="UP001292079">
    <property type="component" value="Unassembled WGS sequence"/>
</dbReference>
<comment type="catalytic activity">
    <reaction evidence="14">
        <text>13-(9Z-octadecenoyloxy)-octadecanoate + H2O = 13-hydroxy-octadecanoate + (9Z)-octadecenoate + H(+)</text>
        <dbReference type="Rhea" id="RHEA:52064"/>
        <dbReference type="ChEBI" id="CHEBI:15377"/>
        <dbReference type="ChEBI" id="CHEBI:15378"/>
        <dbReference type="ChEBI" id="CHEBI:30823"/>
        <dbReference type="ChEBI" id="CHEBI:136303"/>
        <dbReference type="ChEBI" id="CHEBI:136304"/>
    </reaction>
    <physiologicalReaction direction="left-to-right" evidence="14">
        <dbReference type="Rhea" id="RHEA:52065"/>
    </physiologicalReaction>
</comment>
<evidence type="ECO:0000256" key="2">
    <source>
        <dbReference type="ARBA" id="ARBA00004127"/>
    </source>
</evidence>
<evidence type="ECO:0000256" key="5">
    <source>
        <dbReference type="ARBA" id="ARBA00022989"/>
    </source>
</evidence>
<feature type="transmembrane region" description="Helical" evidence="17">
    <location>
        <begin position="119"/>
        <end position="139"/>
    </location>
</feature>
<dbReference type="EMBL" id="JALJAT010000007">
    <property type="protein sequence ID" value="KAK4467961.1"/>
    <property type="molecule type" value="Genomic_DNA"/>
</dbReference>
<comment type="catalytic activity">
    <reaction evidence="1">
        <text>9-(9Z-hexadecenoyloxy)-octadecanoate + H2O = (9Z)-hexadecenoate + 9-hydroxy-octadecanoate + H(+)</text>
        <dbReference type="Rhea" id="RHEA:52068"/>
        <dbReference type="ChEBI" id="CHEBI:15377"/>
        <dbReference type="ChEBI" id="CHEBI:15378"/>
        <dbReference type="ChEBI" id="CHEBI:32372"/>
        <dbReference type="ChEBI" id="CHEBI:136286"/>
        <dbReference type="ChEBI" id="CHEBI:136309"/>
    </reaction>
    <physiologicalReaction direction="left-to-right" evidence="1">
        <dbReference type="Rhea" id="RHEA:52069"/>
    </physiologicalReaction>
</comment>
<evidence type="ECO:0000256" key="7">
    <source>
        <dbReference type="ARBA" id="ARBA00047368"/>
    </source>
</evidence>
<name>A0AAE1Z5H4_SCHME</name>
<comment type="catalytic activity">
    <reaction evidence="7">
        <text>12-hexadecanoyloxy-octadecanoate + H2O = 12-hydroxyoctadecanoate + hexadecanoate + H(+)</text>
        <dbReference type="Rhea" id="RHEA:52056"/>
        <dbReference type="ChEBI" id="CHEBI:7896"/>
        <dbReference type="ChEBI" id="CHEBI:15377"/>
        <dbReference type="ChEBI" id="CHEBI:15378"/>
        <dbReference type="ChEBI" id="CHEBI:83677"/>
        <dbReference type="ChEBI" id="CHEBI:84201"/>
    </reaction>
    <physiologicalReaction direction="left-to-right" evidence="7">
        <dbReference type="Rhea" id="RHEA:52057"/>
    </physiologicalReaction>
</comment>
<evidence type="ECO:0000313" key="19">
    <source>
        <dbReference type="Proteomes" id="UP001292079"/>
    </source>
</evidence>
<dbReference type="PANTHER" id="PTHR10989:SF16">
    <property type="entry name" value="AT02829P-RELATED"/>
    <property type="match status" value="1"/>
</dbReference>
<dbReference type="InterPro" id="IPR006838">
    <property type="entry name" value="ADTRP_AIG1"/>
</dbReference>
<evidence type="ECO:0000256" key="15">
    <source>
        <dbReference type="ARBA" id="ARBA00049322"/>
    </source>
</evidence>
<comment type="catalytic activity">
    <reaction evidence="15">
        <text>13-(9Z-hexadecenoyloxy)-octadecanoate + H2O = 13-hydroxy-octadecanoate + (9Z)-hexadecenoate + H(+)</text>
        <dbReference type="Rhea" id="RHEA:52076"/>
        <dbReference type="ChEBI" id="CHEBI:15377"/>
        <dbReference type="ChEBI" id="CHEBI:15378"/>
        <dbReference type="ChEBI" id="CHEBI:32372"/>
        <dbReference type="ChEBI" id="CHEBI:136304"/>
        <dbReference type="ChEBI" id="CHEBI:136315"/>
    </reaction>
    <physiologicalReaction direction="left-to-right" evidence="15">
        <dbReference type="Rhea" id="RHEA:52077"/>
    </physiologicalReaction>
</comment>
<evidence type="ECO:0008006" key="20">
    <source>
        <dbReference type="Google" id="ProtNLM"/>
    </source>
</evidence>
<evidence type="ECO:0000313" key="18">
    <source>
        <dbReference type="EMBL" id="KAK4467961.1"/>
    </source>
</evidence>
<gene>
    <name evidence="18" type="ORF">MN116_000230</name>
</gene>
<comment type="catalytic activity">
    <reaction evidence="10">
        <text>12-octadecanoyloxy-octadecanoate + H2O = 12-hydroxyoctadecanoate + octadecanoate + H(+)</text>
        <dbReference type="Rhea" id="RHEA:52080"/>
        <dbReference type="ChEBI" id="CHEBI:15377"/>
        <dbReference type="ChEBI" id="CHEBI:15378"/>
        <dbReference type="ChEBI" id="CHEBI:25629"/>
        <dbReference type="ChEBI" id="CHEBI:84201"/>
        <dbReference type="ChEBI" id="CHEBI:136330"/>
    </reaction>
    <physiologicalReaction direction="left-to-right" evidence="10">
        <dbReference type="Rhea" id="RHEA:52081"/>
    </physiologicalReaction>
</comment>
<keyword evidence="5 17" id="KW-1133">Transmembrane helix</keyword>
<comment type="catalytic activity">
    <reaction evidence="8">
        <text>13-octadecanoyloxy-octadecanoate + H2O = 13-hydroxy-octadecanoate + octadecanoate + H(+)</text>
        <dbReference type="Rhea" id="RHEA:52084"/>
        <dbReference type="ChEBI" id="CHEBI:15377"/>
        <dbReference type="ChEBI" id="CHEBI:15378"/>
        <dbReference type="ChEBI" id="CHEBI:25629"/>
        <dbReference type="ChEBI" id="CHEBI:136304"/>
        <dbReference type="ChEBI" id="CHEBI:136335"/>
    </reaction>
    <physiologicalReaction direction="left-to-right" evidence="8">
        <dbReference type="Rhea" id="RHEA:52085"/>
    </physiologicalReaction>
</comment>
<comment type="caution">
    <text evidence="18">The sequence shown here is derived from an EMBL/GenBank/DDBJ whole genome shotgun (WGS) entry which is preliminary data.</text>
</comment>
<evidence type="ECO:0000256" key="8">
    <source>
        <dbReference type="ARBA" id="ARBA00047427"/>
    </source>
</evidence>
<evidence type="ECO:0000256" key="11">
    <source>
        <dbReference type="ARBA" id="ARBA00048701"/>
    </source>
</evidence>
<comment type="similarity">
    <text evidence="3">Belongs to the AIG1 family.</text>
</comment>
<evidence type="ECO:0000256" key="16">
    <source>
        <dbReference type="ARBA" id="ARBA00049428"/>
    </source>
</evidence>
<evidence type="ECO:0000256" key="6">
    <source>
        <dbReference type="ARBA" id="ARBA00023136"/>
    </source>
</evidence>
<evidence type="ECO:0000256" key="4">
    <source>
        <dbReference type="ARBA" id="ARBA00022692"/>
    </source>
</evidence>
<organism evidence="18 19">
    <name type="scientific">Schistosoma mekongi</name>
    <name type="common">Parasitic worm</name>
    <dbReference type="NCBI Taxonomy" id="38744"/>
    <lineage>
        <taxon>Eukaryota</taxon>
        <taxon>Metazoa</taxon>
        <taxon>Spiralia</taxon>
        <taxon>Lophotrochozoa</taxon>
        <taxon>Platyhelminthes</taxon>
        <taxon>Trematoda</taxon>
        <taxon>Digenea</taxon>
        <taxon>Strigeidida</taxon>
        <taxon>Schistosomatoidea</taxon>
        <taxon>Schistosomatidae</taxon>
        <taxon>Schistosoma</taxon>
    </lineage>
</organism>
<evidence type="ECO:0000256" key="14">
    <source>
        <dbReference type="ARBA" id="ARBA00049296"/>
    </source>
</evidence>
<comment type="catalytic activity">
    <reaction evidence="12">
        <text>9-(9Z-octadecenoyloxy)-octadecanoate + H2O = 9-hydroxy-octadecanoate + (9Z)-octadecenoate + H(+)</text>
        <dbReference type="Rhea" id="RHEA:52048"/>
        <dbReference type="ChEBI" id="CHEBI:15377"/>
        <dbReference type="ChEBI" id="CHEBI:15378"/>
        <dbReference type="ChEBI" id="CHEBI:30823"/>
        <dbReference type="ChEBI" id="CHEBI:136282"/>
        <dbReference type="ChEBI" id="CHEBI:136286"/>
    </reaction>
    <physiologicalReaction direction="left-to-right" evidence="12">
        <dbReference type="Rhea" id="RHEA:52049"/>
    </physiologicalReaction>
</comment>
<comment type="catalytic activity">
    <reaction evidence="16">
        <text>12-(9Z-hexadecenoyloxy)-octadecanoate + H2O = 12-hydroxyoctadecanoate + (9Z)-hexadecenoate + H(+)</text>
        <dbReference type="Rhea" id="RHEA:52072"/>
        <dbReference type="ChEBI" id="CHEBI:15377"/>
        <dbReference type="ChEBI" id="CHEBI:15378"/>
        <dbReference type="ChEBI" id="CHEBI:32372"/>
        <dbReference type="ChEBI" id="CHEBI:84201"/>
        <dbReference type="ChEBI" id="CHEBI:136312"/>
    </reaction>
    <physiologicalReaction direction="left-to-right" evidence="16">
        <dbReference type="Rhea" id="RHEA:52073"/>
    </physiologicalReaction>
</comment>
<sequence length="236" mass="27247">MCSDKTRTTIAVIYRQTVLGVLYAITIIGYQYLYPNQHFNVLNFLLLNRYLTVATFASITIYFSTATLFQLCNFNALNSYFYTIVFTFGLAAMLIHWLVFITNPNFMNTIPDLKNLPTWYNHIYSSIGPVLLLIDVLIWRPKRVRLLISLAVTSTLVIAYMVYIEVVILKHAISIYPKLDTLPYYYRYPVYCGVLLSISLINLLAYLLVRLLSQNEKLTDADEESTKPEDKMKASD</sequence>
<keyword evidence="6 17" id="KW-0472">Membrane</keyword>
<keyword evidence="19" id="KW-1185">Reference proteome</keyword>
<keyword evidence="4 17" id="KW-0812">Transmembrane</keyword>
<accession>A0AAE1Z5H4</accession>
<reference evidence="18" key="2">
    <citation type="journal article" date="2023" name="Infect Dis Poverty">
        <title>Chromosome-scale genome of the human blood fluke Schistosoma mekongi and its implications for public health.</title>
        <authorList>
            <person name="Zhou M."/>
            <person name="Xu L."/>
            <person name="Xu D."/>
            <person name="Chen W."/>
            <person name="Khan J."/>
            <person name="Hu Y."/>
            <person name="Huang H."/>
            <person name="Wei H."/>
            <person name="Zhang Y."/>
            <person name="Chusongsang P."/>
            <person name="Tanasarnprasert K."/>
            <person name="Hu X."/>
            <person name="Limpanont Y."/>
            <person name="Lv Z."/>
        </authorList>
    </citation>
    <scope>NUCLEOTIDE SEQUENCE</scope>
    <source>
        <strain evidence="18">LV_2022a</strain>
    </source>
</reference>
<dbReference type="GO" id="GO:0016020">
    <property type="term" value="C:membrane"/>
    <property type="evidence" value="ECO:0007669"/>
    <property type="project" value="InterPro"/>
</dbReference>
<feature type="transmembrane region" description="Helical" evidence="17">
    <location>
        <begin position="53"/>
        <end position="72"/>
    </location>
</feature>
<comment type="catalytic activity">
    <reaction evidence="9">
        <text>9-hexadecanoyloxy-octadecanoate + H2O = 9-hydroxy-octadecanoate + hexadecanoate + H(+)</text>
        <dbReference type="Rhea" id="RHEA:52052"/>
        <dbReference type="ChEBI" id="CHEBI:7896"/>
        <dbReference type="ChEBI" id="CHEBI:15377"/>
        <dbReference type="ChEBI" id="CHEBI:15378"/>
        <dbReference type="ChEBI" id="CHEBI:83670"/>
        <dbReference type="ChEBI" id="CHEBI:136286"/>
    </reaction>
    <physiologicalReaction direction="left-to-right" evidence="9">
        <dbReference type="Rhea" id="RHEA:52053"/>
    </physiologicalReaction>
</comment>